<name>A0ABQ9G6C3_9NEOP</name>
<evidence type="ECO:0008006" key="3">
    <source>
        <dbReference type="Google" id="ProtNLM"/>
    </source>
</evidence>
<sequence>MGCESAVACLKDQSLNSPERASQSSLQLQLAPSLEHQTAAMLSILERYKWHQFSVVTSQIAGHDDFIQAVGEQILRANRVRFPDGVALGLLHVGIVTDDAAGRRVFLGDIPFPPPSRTGAASFSPHFTHVGSRGLDRFDSESVKKPRRLCTMVKTAVRVPERPLVILLLDCFNLTVQVCSELEKHLTCNVSCRRMTVIESIVVSNISDLAVLTSSEARIMLLYSTRDEARTILREANRLDITGELRFSAFRIYTLERPWDRKKSDQFYVLIPLLIQRSISVLDDVVRAVLPVPQPVKVCRNPGLGSPTCSFKFCQRRACHTRDVNTQLMIYYRRPWHVFRLCRMIIDRPFHWLLLRFRRVGVVVPFSSGYGAPALNLLLDLCDDATGSEKLVYAVHGKLCTGSWRLAGISFFKHRRVICFPGLRYLSPDPLFIPGPTSQGDASGFINEASEELQQPRVPTYQSTTGQRLQNRNLFLQPRGRFSSRMGWFTHRCGKEDEAGPFQSNRPLTFVG</sequence>
<dbReference type="Proteomes" id="UP001159363">
    <property type="component" value="Chromosome 15"/>
</dbReference>
<dbReference type="EMBL" id="JARBHB010000016">
    <property type="protein sequence ID" value="KAJ8866594.1"/>
    <property type="molecule type" value="Genomic_DNA"/>
</dbReference>
<evidence type="ECO:0000313" key="1">
    <source>
        <dbReference type="EMBL" id="KAJ8866594.1"/>
    </source>
</evidence>
<dbReference type="Gene3D" id="3.40.50.2300">
    <property type="match status" value="2"/>
</dbReference>
<protein>
    <recommendedName>
        <fullName evidence="3">Receptor ligand binding region domain-containing protein</fullName>
    </recommendedName>
</protein>
<comment type="caution">
    <text evidence="1">The sequence shown here is derived from an EMBL/GenBank/DDBJ whole genome shotgun (WGS) entry which is preliminary data.</text>
</comment>
<proteinExistence type="predicted"/>
<keyword evidence="2" id="KW-1185">Reference proteome</keyword>
<reference evidence="1 2" key="1">
    <citation type="submission" date="2023-02" db="EMBL/GenBank/DDBJ databases">
        <title>LHISI_Scaffold_Assembly.</title>
        <authorList>
            <person name="Stuart O.P."/>
            <person name="Cleave R."/>
            <person name="Magrath M.J.L."/>
            <person name="Mikheyev A.S."/>
        </authorList>
    </citation>
    <scope>NUCLEOTIDE SEQUENCE [LARGE SCALE GENOMIC DNA]</scope>
    <source>
        <strain evidence="1">Daus_M_001</strain>
        <tissue evidence="1">Leg muscle</tissue>
    </source>
</reference>
<evidence type="ECO:0000313" key="2">
    <source>
        <dbReference type="Proteomes" id="UP001159363"/>
    </source>
</evidence>
<organism evidence="1 2">
    <name type="scientific">Dryococelus australis</name>
    <dbReference type="NCBI Taxonomy" id="614101"/>
    <lineage>
        <taxon>Eukaryota</taxon>
        <taxon>Metazoa</taxon>
        <taxon>Ecdysozoa</taxon>
        <taxon>Arthropoda</taxon>
        <taxon>Hexapoda</taxon>
        <taxon>Insecta</taxon>
        <taxon>Pterygota</taxon>
        <taxon>Neoptera</taxon>
        <taxon>Polyneoptera</taxon>
        <taxon>Phasmatodea</taxon>
        <taxon>Verophasmatodea</taxon>
        <taxon>Anareolatae</taxon>
        <taxon>Phasmatidae</taxon>
        <taxon>Eurycanthinae</taxon>
        <taxon>Dryococelus</taxon>
    </lineage>
</organism>
<accession>A0ABQ9G6C3</accession>
<gene>
    <name evidence="1" type="ORF">PR048_032454</name>
</gene>